<dbReference type="RefSeq" id="WP_341471739.1">
    <property type="nucleotide sequence ID" value="NZ_CP128400.1"/>
</dbReference>
<dbReference type="EMBL" id="CP128400">
    <property type="protein sequence ID" value="WJW69867.1"/>
    <property type="molecule type" value="Genomic_DNA"/>
</dbReference>
<dbReference type="Pfam" id="PF01725">
    <property type="entry name" value="Ham1p_like"/>
    <property type="match status" value="1"/>
</dbReference>
<reference evidence="2 4" key="1">
    <citation type="submission" date="2020-06" db="EMBL/GenBank/DDBJ databases">
        <title>Anoxygenic phototrophic Chloroflexota member uses a Type I reaction center.</title>
        <authorList>
            <person name="Tsuji J.M."/>
            <person name="Shaw N.A."/>
            <person name="Nagashima S."/>
            <person name="Venkiteswaran J."/>
            <person name="Schiff S.L."/>
            <person name="Hanada S."/>
            <person name="Tank M."/>
            <person name="Neufeld J.D."/>
        </authorList>
    </citation>
    <scope>NUCLEOTIDE SEQUENCE [LARGE SCALE GENOMIC DNA]</scope>
    <source>
        <strain evidence="2">L227-S17</strain>
    </source>
</reference>
<dbReference type="Gene3D" id="3.90.950.10">
    <property type="match status" value="1"/>
</dbReference>
<dbReference type="GO" id="GO:0047429">
    <property type="term" value="F:nucleoside triphosphate diphosphatase activity"/>
    <property type="evidence" value="ECO:0007669"/>
    <property type="project" value="InterPro"/>
</dbReference>
<organism evidence="2 4">
    <name type="scientific">Candidatus Chlorohelix allophototropha</name>
    <dbReference type="NCBI Taxonomy" id="3003348"/>
    <lineage>
        <taxon>Bacteria</taxon>
        <taxon>Bacillati</taxon>
        <taxon>Chloroflexota</taxon>
        <taxon>Chloroflexia</taxon>
        <taxon>Candidatus Chloroheliales</taxon>
        <taxon>Candidatus Chloroheliaceae</taxon>
        <taxon>Candidatus Chlorohelix</taxon>
    </lineage>
</organism>
<evidence type="ECO:0000313" key="4">
    <source>
        <dbReference type="Proteomes" id="UP000521676"/>
    </source>
</evidence>
<dbReference type="EMBL" id="JACATZ010000003">
    <property type="protein sequence ID" value="NWJ47962.1"/>
    <property type="molecule type" value="Genomic_DNA"/>
</dbReference>
<keyword evidence="5" id="KW-1185">Reference proteome</keyword>
<evidence type="ECO:0000313" key="2">
    <source>
        <dbReference type="EMBL" id="NWJ47962.1"/>
    </source>
</evidence>
<sequence length="197" mass="22303">MPRMLMATRNQMKYLLFQPLFEEAGFETLTLAAAGLNHIGGLETGATTLENALIKARYFHSPDYPWVFGDDAGLAIDALDGEPGVETRRWGGQFNEEVDDQTWLDYLMKRMQGVPLERRTANIFAAWALLAPDGAAHYREVRFPFTIASEPFRPILPGSPLTAVRIGNAETLQERRAEIRAEWYRWGVLSELVKRFG</sequence>
<dbReference type="SUPFAM" id="SSF52972">
    <property type="entry name" value="ITPase-like"/>
    <property type="match status" value="1"/>
</dbReference>
<dbReference type="GO" id="GO:0009143">
    <property type="term" value="P:nucleoside triphosphate catabolic process"/>
    <property type="evidence" value="ECO:0007669"/>
    <property type="project" value="InterPro"/>
</dbReference>
<evidence type="ECO:0000313" key="3">
    <source>
        <dbReference type="EMBL" id="WJW69867.1"/>
    </source>
</evidence>
<dbReference type="InterPro" id="IPR029001">
    <property type="entry name" value="ITPase-like_fam"/>
</dbReference>
<proteinExistence type="predicted"/>
<keyword evidence="1" id="KW-0378">Hydrolase</keyword>
<protein>
    <submittedName>
        <fullName evidence="2">Non-canonical purine NTP pyrophosphatase</fullName>
    </submittedName>
</protein>
<dbReference type="Proteomes" id="UP000521676">
    <property type="component" value="Unassembled WGS sequence"/>
</dbReference>
<dbReference type="InterPro" id="IPR002637">
    <property type="entry name" value="RdgB/HAM1"/>
</dbReference>
<dbReference type="AlphaFoldDB" id="A0A8T7M7N9"/>
<accession>A0A8T7M7N9</accession>
<reference evidence="3" key="2">
    <citation type="journal article" date="2024" name="Nature">
        <title>Anoxygenic phototroph of the Chloroflexota uses a type I reaction centre.</title>
        <authorList>
            <person name="Tsuji J.M."/>
            <person name="Shaw N.A."/>
            <person name="Nagashima S."/>
            <person name="Venkiteswaran J.J."/>
            <person name="Schiff S.L."/>
            <person name="Watanabe T."/>
            <person name="Fukui M."/>
            <person name="Hanada S."/>
            <person name="Tank M."/>
            <person name="Neufeld J.D."/>
        </authorList>
    </citation>
    <scope>NUCLEOTIDE SEQUENCE</scope>
    <source>
        <strain evidence="3">L227-S17</strain>
    </source>
</reference>
<gene>
    <name evidence="2" type="ORF">HXX08_19075</name>
    <name evidence="3" type="ORF">OZ401_003497</name>
</gene>
<name>A0A8T7M7N9_9CHLR</name>
<evidence type="ECO:0000313" key="5">
    <source>
        <dbReference type="Proteomes" id="UP001431572"/>
    </source>
</evidence>
<dbReference type="Proteomes" id="UP001431572">
    <property type="component" value="Chromosome 2"/>
</dbReference>
<evidence type="ECO:0000256" key="1">
    <source>
        <dbReference type="ARBA" id="ARBA00022801"/>
    </source>
</evidence>